<accession>A0A7Z0PHJ1</accession>
<dbReference type="EMBL" id="JABMKT010000021">
    <property type="protein sequence ID" value="NYV28120.1"/>
    <property type="molecule type" value="Genomic_DNA"/>
</dbReference>
<dbReference type="Proteomes" id="UP000526184">
    <property type="component" value="Unassembled WGS sequence"/>
</dbReference>
<evidence type="ECO:0000259" key="1">
    <source>
        <dbReference type="PROSITE" id="PS50006"/>
    </source>
</evidence>
<evidence type="ECO:0000313" key="3">
    <source>
        <dbReference type="Proteomes" id="UP000526184"/>
    </source>
</evidence>
<protein>
    <submittedName>
        <fullName evidence="2">FHA domain-containing protein</fullName>
    </submittedName>
</protein>
<gene>
    <name evidence="2" type="ORF">HP397_04740</name>
</gene>
<dbReference type="AlphaFoldDB" id="A0A7Z0PHJ1"/>
<dbReference type="PROSITE" id="PS50006">
    <property type="entry name" value="FHA_DOMAIN"/>
    <property type="match status" value="1"/>
</dbReference>
<proteinExistence type="predicted"/>
<dbReference type="OrthoDB" id="370565at2"/>
<name>A0A7Z0PHJ1_9FUSO</name>
<dbReference type="InterPro" id="IPR008984">
    <property type="entry name" value="SMAD_FHA_dom_sf"/>
</dbReference>
<evidence type="ECO:0000313" key="2">
    <source>
        <dbReference type="EMBL" id="NYV28120.1"/>
    </source>
</evidence>
<dbReference type="SUPFAM" id="SSF49879">
    <property type="entry name" value="SMAD/FHA domain"/>
    <property type="match status" value="1"/>
</dbReference>
<dbReference type="RefSeq" id="WP_067320149.1">
    <property type="nucleotide sequence ID" value="NZ_CBCRWS010000022.1"/>
</dbReference>
<dbReference type="CDD" id="cd00060">
    <property type="entry name" value="FHA"/>
    <property type="match status" value="1"/>
</dbReference>
<dbReference type="InterPro" id="IPR000253">
    <property type="entry name" value="FHA_dom"/>
</dbReference>
<organism evidence="2 3">
    <name type="scientific">Streptobacillus felis</name>
    <dbReference type="NCBI Taxonomy" id="1384509"/>
    <lineage>
        <taxon>Bacteria</taxon>
        <taxon>Fusobacteriati</taxon>
        <taxon>Fusobacteriota</taxon>
        <taxon>Fusobacteriia</taxon>
        <taxon>Fusobacteriales</taxon>
        <taxon>Leptotrichiaceae</taxon>
        <taxon>Streptobacillus</taxon>
    </lineage>
</organism>
<dbReference type="Gene3D" id="2.60.200.20">
    <property type="match status" value="1"/>
</dbReference>
<comment type="caution">
    <text evidence="2">The sequence shown here is derived from an EMBL/GenBank/DDBJ whole genome shotgun (WGS) entry which is preliminary data.</text>
</comment>
<sequence>MKLLKCSNGHMFNSAKYSNCPYCDGNKINILEENDKKPIILEGEVKTSVYWIKETNISPVVGWLVCISGAEKGKDFRLINERNFIGRSSEMHVCIENDHTIARKNHCSITYNPKQRNFVISPGESSGLVYLQGKALYDSKQIFNMDIIEMGENKFIFIELCGMNFDWNY</sequence>
<reference evidence="2 3" key="1">
    <citation type="submission" date="2020-05" db="EMBL/GenBank/DDBJ databases">
        <title>Streptobacillus felis strain LHL191014123.</title>
        <authorList>
            <person name="Fawzy A."/>
            <person name="Rau J."/>
            <person name="Risse K."/>
            <person name="Schauerte N."/>
            <person name="Geiger C."/>
            <person name="Blom J."/>
            <person name="Imirzalioglu C."/>
            <person name="Falgenhauer J."/>
            <person name="Bach A."/>
            <person name="Herden C."/>
            <person name="Eisenberg T."/>
        </authorList>
    </citation>
    <scope>NUCLEOTIDE SEQUENCE [LARGE SCALE GENOMIC DNA]</scope>
    <source>
        <strain evidence="2 3">LHL191014123</strain>
    </source>
</reference>
<feature type="domain" description="FHA" evidence="1">
    <location>
        <begin position="83"/>
        <end position="136"/>
    </location>
</feature>
<keyword evidence="3" id="KW-1185">Reference proteome</keyword>
<dbReference type="Pfam" id="PF00498">
    <property type="entry name" value="FHA"/>
    <property type="match status" value="1"/>
</dbReference>